<dbReference type="SUPFAM" id="SSF103481">
    <property type="entry name" value="Multidrug resistance efflux transporter EmrE"/>
    <property type="match status" value="2"/>
</dbReference>
<dbReference type="RefSeq" id="WP_261272990.1">
    <property type="nucleotide sequence ID" value="NZ_JAMTCC010000021.1"/>
</dbReference>
<dbReference type="PANTHER" id="PTHR42920">
    <property type="entry name" value="OS03G0707200 PROTEIN-RELATED"/>
    <property type="match status" value="1"/>
</dbReference>
<keyword evidence="5 6" id="KW-0472">Membrane</keyword>
<evidence type="ECO:0000256" key="4">
    <source>
        <dbReference type="ARBA" id="ARBA00022989"/>
    </source>
</evidence>
<dbReference type="InterPro" id="IPR037185">
    <property type="entry name" value="EmrE-like"/>
</dbReference>
<name>A0A9X2WVR2_9GAMM</name>
<keyword evidence="4 6" id="KW-1133">Transmembrane helix</keyword>
<organism evidence="8 9">
    <name type="scientific">Shewanella septentrionalis</name>
    <dbReference type="NCBI Taxonomy" id="2952223"/>
    <lineage>
        <taxon>Bacteria</taxon>
        <taxon>Pseudomonadati</taxon>
        <taxon>Pseudomonadota</taxon>
        <taxon>Gammaproteobacteria</taxon>
        <taxon>Alteromonadales</taxon>
        <taxon>Shewanellaceae</taxon>
        <taxon>Shewanella</taxon>
    </lineage>
</organism>
<evidence type="ECO:0000313" key="8">
    <source>
        <dbReference type="EMBL" id="MCT7946333.1"/>
    </source>
</evidence>
<keyword evidence="3 6" id="KW-0812">Transmembrane</keyword>
<keyword evidence="2" id="KW-1003">Cell membrane</keyword>
<evidence type="ECO:0000256" key="6">
    <source>
        <dbReference type="SAM" id="Phobius"/>
    </source>
</evidence>
<comment type="subcellular location">
    <subcellularLocation>
        <location evidence="1">Cell membrane</location>
        <topology evidence="1">Multi-pass membrane protein</topology>
    </subcellularLocation>
</comment>
<feature type="transmembrane region" description="Helical" evidence="6">
    <location>
        <begin position="33"/>
        <end position="54"/>
    </location>
</feature>
<keyword evidence="9" id="KW-1185">Reference proteome</keyword>
<feature type="transmembrane region" description="Helical" evidence="6">
    <location>
        <begin position="119"/>
        <end position="137"/>
    </location>
</feature>
<sequence length="298" mass="32549">MLYLFPLLAVFIWAGNSIVNKLSFGIIDPEAIAFYRWFFAMLLLTPFVAGRVWQKRRVILPLLPKFATLAMLGMVLNQSLAYFAAATTTATNMALITSLVPMISLFLAVPLLKQKLSPLAFGGTLISLVGLIFMLSHGDMMNLAIGVTQGDLLLLFSAFVYALYGVLLKRWQLPLPTWESVYIQGLIAVFMLTPLLFSSPSMAISTQSAPLILYAAVAASLLAPWAWINGISKLGADRTSVFFNLMPIIAAILAAIILDETLAIYHYIGGSMVIIGVMLVQIKPKPKAIPTLSLPRII</sequence>
<dbReference type="EMBL" id="JAMTCC010000021">
    <property type="protein sequence ID" value="MCT7946333.1"/>
    <property type="molecule type" value="Genomic_DNA"/>
</dbReference>
<protein>
    <submittedName>
        <fullName evidence="8">DMT family transporter</fullName>
    </submittedName>
</protein>
<dbReference type="InterPro" id="IPR051258">
    <property type="entry name" value="Diverse_Substrate_Transporter"/>
</dbReference>
<feature type="transmembrane region" description="Helical" evidence="6">
    <location>
        <begin position="209"/>
        <end position="228"/>
    </location>
</feature>
<evidence type="ECO:0000256" key="5">
    <source>
        <dbReference type="ARBA" id="ARBA00023136"/>
    </source>
</evidence>
<evidence type="ECO:0000256" key="2">
    <source>
        <dbReference type="ARBA" id="ARBA00022475"/>
    </source>
</evidence>
<evidence type="ECO:0000256" key="1">
    <source>
        <dbReference type="ARBA" id="ARBA00004651"/>
    </source>
</evidence>
<gene>
    <name evidence="8" type="ORF">NE536_13300</name>
</gene>
<reference evidence="8" key="1">
    <citation type="journal article" date="2023" name="Int. J. Syst. Evol. Microbiol.">
        <title>&lt;i&gt;Shewanella septentrionalis&lt;/i&gt; sp. nov. and &lt;i&gt;Shewanella holmiensis&lt;/i&gt; sp. nov., isolated from Baltic Sea water and sediments.</title>
        <authorList>
            <person name="Martin-Rodriguez A.J."/>
            <person name="Thorell K."/>
            <person name="Joffre E."/>
            <person name="Jensie-Markopoulos S."/>
            <person name="Moore E.R.B."/>
            <person name="Sjoling A."/>
        </authorList>
    </citation>
    <scope>NUCLEOTIDE SEQUENCE</scope>
    <source>
        <strain evidence="8">SP1W3</strain>
    </source>
</reference>
<feature type="domain" description="EamA" evidence="7">
    <location>
        <begin position="3"/>
        <end position="135"/>
    </location>
</feature>
<feature type="transmembrane region" description="Helical" evidence="6">
    <location>
        <begin position="143"/>
        <end position="168"/>
    </location>
</feature>
<evidence type="ECO:0000259" key="7">
    <source>
        <dbReference type="Pfam" id="PF00892"/>
    </source>
</evidence>
<feature type="transmembrane region" description="Helical" evidence="6">
    <location>
        <begin position="264"/>
        <end position="282"/>
    </location>
</feature>
<feature type="transmembrane region" description="Helical" evidence="6">
    <location>
        <begin position="240"/>
        <end position="258"/>
    </location>
</feature>
<dbReference type="Pfam" id="PF00892">
    <property type="entry name" value="EamA"/>
    <property type="match status" value="2"/>
</dbReference>
<feature type="transmembrane region" description="Helical" evidence="6">
    <location>
        <begin position="91"/>
        <end position="112"/>
    </location>
</feature>
<feature type="transmembrane region" description="Helical" evidence="6">
    <location>
        <begin position="66"/>
        <end position="85"/>
    </location>
</feature>
<evidence type="ECO:0000256" key="3">
    <source>
        <dbReference type="ARBA" id="ARBA00022692"/>
    </source>
</evidence>
<accession>A0A9X2WVR2</accession>
<dbReference type="InterPro" id="IPR000620">
    <property type="entry name" value="EamA_dom"/>
</dbReference>
<evidence type="ECO:0000313" key="9">
    <source>
        <dbReference type="Proteomes" id="UP001155604"/>
    </source>
</evidence>
<dbReference type="AlphaFoldDB" id="A0A9X2WVR2"/>
<dbReference type="Proteomes" id="UP001155604">
    <property type="component" value="Unassembled WGS sequence"/>
</dbReference>
<comment type="caution">
    <text evidence="8">The sequence shown here is derived from an EMBL/GenBank/DDBJ whole genome shotgun (WGS) entry which is preliminary data.</text>
</comment>
<feature type="domain" description="EamA" evidence="7">
    <location>
        <begin position="150"/>
        <end position="280"/>
    </location>
</feature>
<feature type="transmembrane region" description="Helical" evidence="6">
    <location>
        <begin position="180"/>
        <end position="197"/>
    </location>
</feature>
<dbReference type="GO" id="GO:0005886">
    <property type="term" value="C:plasma membrane"/>
    <property type="evidence" value="ECO:0007669"/>
    <property type="project" value="UniProtKB-SubCell"/>
</dbReference>
<proteinExistence type="predicted"/>
<dbReference type="PANTHER" id="PTHR42920:SF11">
    <property type="entry name" value="INNER MEMBRANE PROTEIN YTFF"/>
    <property type="match status" value="1"/>
</dbReference>